<sequence>MSFVYIFGAFAIAAFIFQTILGYFQIKHFNTIYQELRNKGKVAIGRRSGKIRAGTIIFFAVDNNAKILDVRLMQGVTIWSKFKMKEQYIGQDIHFIDHCHPLVQKENKLTQLAMENAREIYLRVEIGNYTEEKPNSLLQNVSTSLNIMKHKVSTKIKGSV</sequence>
<dbReference type="RefSeq" id="WP_407142226.1">
    <property type="nucleotide sequence ID" value="NZ_JBGQQI010000011.1"/>
</dbReference>
<dbReference type="EMBL" id="JBGQQK010000003">
    <property type="protein sequence ID" value="MFL2101993.1"/>
    <property type="molecule type" value="Genomic_DNA"/>
</dbReference>
<protein>
    <submittedName>
        <fullName evidence="2">Transcriptional regulator GutM</fullName>
    </submittedName>
</protein>
<keyword evidence="1" id="KW-0472">Membrane</keyword>
<accession>A0ABW8UGD7</accession>
<reference evidence="2 3" key="1">
    <citation type="submission" date="2024-08" db="EMBL/GenBank/DDBJ databases">
        <authorList>
            <person name="Arias E."/>
        </authorList>
    </citation>
    <scope>NUCLEOTIDE SEQUENCE [LARGE SCALE GENOMIC DNA]</scope>
    <source>
        <strain evidence="2 3">FAM 24106</strain>
    </source>
</reference>
<dbReference type="InterPro" id="IPR009693">
    <property type="entry name" value="Glucitol_operon_activator"/>
</dbReference>
<comment type="caution">
    <text evidence="2">The sequence shown here is derived from an EMBL/GenBank/DDBJ whole genome shotgun (WGS) entry which is preliminary data.</text>
</comment>
<evidence type="ECO:0000256" key="1">
    <source>
        <dbReference type="SAM" id="Phobius"/>
    </source>
</evidence>
<feature type="transmembrane region" description="Helical" evidence="1">
    <location>
        <begin position="6"/>
        <end position="24"/>
    </location>
</feature>
<evidence type="ECO:0000313" key="2">
    <source>
        <dbReference type="EMBL" id="MFL2101993.1"/>
    </source>
</evidence>
<organism evidence="2 3">
    <name type="scientific">Marinilactibacillus psychrotolerans</name>
    <dbReference type="NCBI Taxonomy" id="191770"/>
    <lineage>
        <taxon>Bacteria</taxon>
        <taxon>Bacillati</taxon>
        <taxon>Bacillota</taxon>
        <taxon>Bacilli</taxon>
        <taxon>Lactobacillales</taxon>
        <taxon>Carnobacteriaceae</taxon>
        <taxon>Marinilactibacillus</taxon>
    </lineage>
</organism>
<gene>
    <name evidence="2" type="ORF">ACEN37_01875</name>
</gene>
<name>A0ABW8UGD7_9LACT</name>
<keyword evidence="3" id="KW-1185">Reference proteome</keyword>
<proteinExistence type="predicted"/>
<dbReference type="PIRSF" id="PIRSF011474">
    <property type="entry name" value="Glucitol_operon_activator"/>
    <property type="match status" value="1"/>
</dbReference>
<dbReference type="Proteomes" id="UP001625374">
    <property type="component" value="Unassembled WGS sequence"/>
</dbReference>
<keyword evidence="1" id="KW-0812">Transmembrane</keyword>
<dbReference type="Pfam" id="PF06923">
    <property type="entry name" value="GutM"/>
    <property type="match status" value="1"/>
</dbReference>
<keyword evidence="1" id="KW-1133">Transmembrane helix</keyword>
<evidence type="ECO:0000313" key="3">
    <source>
        <dbReference type="Proteomes" id="UP001625374"/>
    </source>
</evidence>